<dbReference type="Proteomes" id="UP000765509">
    <property type="component" value="Unassembled WGS sequence"/>
</dbReference>
<dbReference type="EMBL" id="AVOT02033945">
    <property type="protein sequence ID" value="MBW0527932.1"/>
    <property type="molecule type" value="Genomic_DNA"/>
</dbReference>
<accession>A0A9Q3EXS9</accession>
<keyword evidence="2" id="KW-1185">Reference proteome</keyword>
<gene>
    <name evidence="1" type="ORF">O181_067647</name>
</gene>
<evidence type="ECO:0000313" key="2">
    <source>
        <dbReference type="Proteomes" id="UP000765509"/>
    </source>
</evidence>
<proteinExistence type="predicted"/>
<evidence type="ECO:0000313" key="1">
    <source>
        <dbReference type="EMBL" id="MBW0527932.1"/>
    </source>
</evidence>
<reference evidence="1" key="1">
    <citation type="submission" date="2021-03" db="EMBL/GenBank/DDBJ databases">
        <title>Draft genome sequence of rust myrtle Austropuccinia psidii MF-1, a brazilian biotype.</title>
        <authorList>
            <person name="Quecine M.C."/>
            <person name="Pachon D.M.R."/>
            <person name="Bonatelli M.L."/>
            <person name="Correr F.H."/>
            <person name="Franceschini L.M."/>
            <person name="Leite T.F."/>
            <person name="Margarido G.R.A."/>
            <person name="Almeida C.A."/>
            <person name="Ferrarezi J.A."/>
            <person name="Labate C.A."/>
        </authorList>
    </citation>
    <scope>NUCLEOTIDE SEQUENCE</scope>
    <source>
        <strain evidence="1">MF-1</strain>
    </source>
</reference>
<sequence length="95" mass="11297">MTEKGCLAPEYLKEDTLDTVVDGKTLREIITTLPFTFQLNRNLKQEDWKDMDQVLLVHQLCKDLFQWRMDNKRFNLAFNWEELGASCQKICLKEI</sequence>
<comment type="caution">
    <text evidence="1">The sequence shown here is derived from an EMBL/GenBank/DDBJ whole genome shotgun (WGS) entry which is preliminary data.</text>
</comment>
<protein>
    <submittedName>
        <fullName evidence="1">Uncharacterized protein</fullName>
    </submittedName>
</protein>
<organism evidence="1 2">
    <name type="scientific">Austropuccinia psidii MF-1</name>
    <dbReference type="NCBI Taxonomy" id="1389203"/>
    <lineage>
        <taxon>Eukaryota</taxon>
        <taxon>Fungi</taxon>
        <taxon>Dikarya</taxon>
        <taxon>Basidiomycota</taxon>
        <taxon>Pucciniomycotina</taxon>
        <taxon>Pucciniomycetes</taxon>
        <taxon>Pucciniales</taxon>
        <taxon>Sphaerophragmiaceae</taxon>
        <taxon>Austropuccinia</taxon>
    </lineage>
</organism>
<dbReference type="AlphaFoldDB" id="A0A9Q3EXS9"/>
<name>A0A9Q3EXS9_9BASI</name>